<evidence type="ECO:0000259" key="1">
    <source>
        <dbReference type="Pfam" id="PF14856"/>
    </source>
</evidence>
<gene>
    <name evidence="2" type="ORF">B0T14DRAFT_395425</name>
</gene>
<proteinExistence type="predicted"/>
<protein>
    <submittedName>
        <fullName evidence="2">Ecp2 effector protein</fullName>
    </submittedName>
</protein>
<evidence type="ECO:0000313" key="3">
    <source>
        <dbReference type="Proteomes" id="UP001175000"/>
    </source>
</evidence>
<dbReference type="Pfam" id="PF14856">
    <property type="entry name" value="Hce2"/>
    <property type="match status" value="1"/>
</dbReference>
<accession>A0AA39U030</accession>
<dbReference type="Proteomes" id="UP001175000">
    <property type="component" value="Unassembled WGS sequence"/>
</dbReference>
<feature type="non-terminal residue" evidence="2">
    <location>
        <position position="1"/>
    </location>
</feature>
<dbReference type="InterPro" id="IPR029226">
    <property type="entry name" value="Ecp2-like"/>
</dbReference>
<dbReference type="EMBL" id="JAULSU010000008">
    <property type="protein sequence ID" value="KAK0609453.1"/>
    <property type="molecule type" value="Genomic_DNA"/>
</dbReference>
<evidence type="ECO:0000313" key="2">
    <source>
        <dbReference type="EMBL" id="KAK0609453.1"/>
    </source>
</evidence>
<sequence length="109" mass="11850">KRQNNCGNSDFKNIGNSNSPTVADCERISYNIRNGGSWNCLGFNVKILSYGTCAFNCVPLSPQGSTIVGASDVRDLIADSIKKFRRSDGRIGAEGNMECGGGKKIWWQI</sequence>
<name>A0AA39U030_9PEZI</name>
<feature type="domain" description="Ecp2 effector protein-like" evidence="1">
    <location>
        <begin position="5"/>
        <end position="99"/>
    </location>
</feature>
<reference evidence="2" key="1">
    <citation type="submission" date="2023-06" db="EMBL/GenBank/DDBJ databases">
        <title>Genome-scale phylogeny and comparative genomics of the fungal order Sordariales.</title>
        <authorList>
            <consortium name="Lawrence Berkeley National Laboratory"/>
            <person name="Hensen N."/>
            <person name="Bonometti L."/>
            <person name="Westerberg I."/>
            <person name="Brannstrom I.O."/>
            <person name="Guillou S."/>
            <person name="Cros-Aarteil S."/>
            <person name="Calhoun S."/>
            <person name="Haridas S."/>
            <person name="Kuo A."/>
            <person name="Mondo S."/>
            <person name="Pangilinan J."/>
            <person name="Riley R."/>
            <person name="Labutti K."/>
            <person name="Andreopoulos B."/>
            <person name="Lipzen A."/>
            <person name="Chen C."/>
            <person name="Yanf M."/>
            <person name="Daum C."/>
            <person name="Ng V."/>
            <person name="Clum A."/>
            <person name="Steindorff A."/>
            <person name="Ohm R."/>
            <person name="Martin F."/>
            <person name="Silar P."/>
            <person name="Natvig D."/>
            <person name="Lalanne C."/>
            <person name="Gautier V."/>
            <person name="Ament-Velasquez S.L."/>
            <person name="Kruys A."/>
            <person name="Hutchinson M.I."/>
            <person name="Powell A.J."/>
            <person name="Barry K."/>
            <person name="Miller A.N."/>
            <person name="Grigoriev I.V."/>
            <person name="Debuchy R."/>
            <person name="Gladieux P."/>
            <person name="Thoren M.H."/>
            <person name="Johannesson H."/>
        </authorList>
    </citation>
    <scope>NUCLEOTIDE SEQUENCE</scope>
    <source>
        <strain evidence="2">CBS 606.72</strain>
    </source>
</reference>
<comment type="caution">
    <text evidence="2">The sequence shown here is derived from an EMBL/GenBank/DDBJ whole genome shotgun (WGS) entry which is preliminary data.</text>
</comment>
<organism evidence="2 3">
    <name type="scientific">Immersiella caudata</name>
    <dbReference type="NCBI Taxonomy" id="314043"/>
    <lineage>
        <taxon>Eukaryota</taxon>
        <taxon>Fungi</taxon>
        <taxon>Dikarya</taxon>
        <taxon>Ascomycota</taxon>
        <taxon>Pezizomycotina</taxon>
        <taxon>Sordariomycetes</taxon>
        <taxon>Sordariomycetidae</taxon>
        <taxon>Sordariales</taxon>
        <taxon>Lasiosphaeriaceae</taxon>
        <taxon>Immersiella</taxon>
    </lineage>
</organism>
<keyword evidence="3" id="KW-1185">Reference proteome</keyword>
<dbReference type="AlphaFoldDB" id="A0AA39U030"/>
<feature type="non-terminal residue" evidence="2">
    <location>
        <position position="109"/>
    </location>
</feature>